<evidence type="ECO:0000256" key="10">
    <source>
        <dbReference type="ARBA" id="ARBA00023180"/>
    </source>
</evidence>
<evidence type="ECO:0000313" key="22">
    <source>
        <dbReference type="Proteomes" id="UP001152607"/>
    </source>
</evidence>
<evidence type="ECO:0000256" key="17">
    <source>
        <dbReference type="ARBA" id="ARBA00041601"/>
    </source>
</evidence>
<dbReference type="Pfam" id="PF14310">
    <property type="entry name" value="Fn3-like"/>
    <property type="match status" value="1"/>
</dbReference>
<dbReference type="Pfam" id="PF01915">
    <property type="entry name" value="Glyco_hydro_3_C"/>
    <property type="match status" value="1"/>
</dbReference>
<keyword evidence="11" id="KW-0119">Carbohydrate metabolism</keyword>
<dbReference type="InterPro" id="IPR026891">
    <property type="entry name" value="Fn3-like"/>
</dbReference>
<feature type="signal peptide" evidence="19">
    <location>
        <begin position="1"/>
        <end position="35"/>
    </location>
</feature>
<feature type="domain" description="Fibronectin type III-like" evidence="20">
    <location>
        <begin position="744"/>
        <end position="815"/>
    </location>
</feature>
<dbReference type="SUPFAM" id="SSF52279">
    <property type="entry name" value="Beta-D-glucan exohydrolase, C-terminal domain"/>
    <property type="match status" value="1"/>
</dbReference>
<keyword evidence="8" id="KW-0378">Hydrolase</keyword>
<dbReference type="PANTHER" id="PTHR42715:SF12">
    <property type="entry name" value="BETA-GLUCOSIDASE G-RELATED"/>
    <property type="match status" value="1"/>
</dbReference>
<evidence type="ECO:0000313" key="21">
    <source>
        <dbReference type="EMBL" id="CAI6334733.1"/>
    </source>
</evidence>
<evidence type="ECO:0000256" key="7">
    <source>
        <dbReference type="ARBA" id="ARBA00022729"/>
    </source>
</evidence>
<dbReference type="Gene3D" id="2.60.40.10">
    <property type="entry name" value="Immunoglobulins"/>
    <property type="match status" value="1"/>
</dbReference>
<dbReference type="PANTHER" id="PTHR42715">
    <property type="entry name" value="BETA-GLUCOSIDASE"/>
    <property type="match status" value="1"/>
</dbReference>
<evidence type="ECO:0000259" key="20">
    <source>
        <dbReference type="SMART" id="SM01217"/>
    </source>
</evidence>
<organism evidence="21 22">
    <name type="scientific">Periconia digitata</name>
    <dbReference type="NCBI Taxonomy" id="1303443"/>
    <lineage>
        <taxon>Eukaryota</taxon>
        <taxon>Fungi</taxon>
        <taxon>Dikarya</taxon>
        <taxon>Ascomycota</taxon>
        <taxon>Pezizomycotina</taxon>
        <taxon>Dothideomycetes</taxon>
        <taxon>Pleosporomycetidae</taxon>
        <taxon>Pleosporales</taxon>
        <taxon>Massarineae</taxon>
        <taxon>Periconiaceae</taxon>
        <taxon>Periconia</taxon>
    </lineage>
</organism>
<comment type="function">
    <text evidence="14">Beta-glucosidases are one of a number of cellulolytic enzymes involved in the degradation of cellulosic biomass. Catalyzes the last step releasing glucose from the inhibitory cellobiose.</text>
</comment>
<dbReference type="InterPro" id="IPR001764">
    <property type="entry name" value="Glyco_hydro_3_N"/>
</dbReference>
<dbReference type="InterPro" id="IPR050288">
    <property type="entry name" value="Cellulose_deg_GH3"/>
</dbReference>
<keyword evidence="9" id="KW-0136">Cellulose degradation</keyword>
<dbReference type="InterPro" id="IPR013783">
    <property type="entry name" value="Ig-like_fold"/>
</dbReference>
<keyword evidence="7 19" id="KW-0732">Signal</keyword>
<comment type="subcellular location">
    <subcellularLocation>
        <location evidence="2">Secreted</location>
    </subcellularLocation>
</comment>
<dbReference type="EMBL" id="CAOQHR010000005">
    <property type="protein sequence ID" value="CAI6334733.1"/>
    <property type="molecule type" value="Genomic_DNA"/>
</dbReference>
<evidence type="ECO:0000256" key="13">
    <source>
        <dbReference type="ARBA" id="ARBA00023326"/>
    </source>
</evidence>
<dbReference type="FunFam" id="3.20.20.300:FF:000002">
    <property type="entry name" value="Probable beta-glucosidase"/>
    <property type="match status" value="1"/>
</dbReference>
<keyword evidence="13" id="KW-0624">Polysaccharide degradation</keyword>
<dbReference type="FunFam" id="3.40.50.1700:FF:000003">
    <property type="entry name" value="Probable beta-glucosidase"/>
    <property type="match status" value="1"/>
</dbReference>
<reference evidence="21" key="1">
    <citation type="submission" date="2023-01" db="EMBL/GenBank/DDBJ databases">
        <authorList>
            <person name="Van Ghelder C."/>
            <person name="Rancurel C."/>
        </authorList>
    </citation>
    <scope>NUCLEOTIDE SEQUENCE</scope>
    <source>
        <strain evidence="21">CNCM I-4278</strain>
    </source>
</reference>
<sequence>MFFSPHSDTPVSRYTMASFLSSVIAGSALLSAVTAQNFDGGPSSDGGFEYVQPLNTTILGEYGHSPAVYPSPNITGIGGWEQALEQAKAWVAQLTLEEKADMVTGQAGPCVGNIVAIPRLNFTGLCLHDGPLAIRVADYTSVFSAGVSAGATWDRDIMYERGVAMAEEFKAKGAHVILGPVAGPLGRSGYAGRNWEGFSSDPYLSGVAMEETINGHQNTGVQATAKHWIANEQEVQRNPVYSKENPTVKTEGALSSNLDDRTMHELYMWPFANAVRAKAASFMCSYQRINGSHGCQNSASQNGLLKGELGFQGYIMSDWGATHSGVASIDAGLDMNMPGGLGPYGMNFGEPSFFGGNITIGVNNGSISRVDDMVIRIMTPYFWLKQDATDYPSVDESSADMNTFSPRSTWTRNYTFTGTRSRDVRGNHGELIRKHGAAGSVLLKNENKALPLKAPKNIAVFGNDAGDDVSGLLNQADFEFGTLAAGGGSGTGQFSYLITPLRAIQDRAMEDKSVVQHWLNNTYITTVEDWNNVWLPTVPDVCLVMLKTWAGEGDDRKHLSVDWDGDKVVESVARDCNNTVVITHSPGINTLPWADHPNVTAILAAHFPGQESGHSLVDVLYGEVNPSGHLPYTIAMNGSDYNAPPTTAINTTGFDDWQSNFDEKLEIDYRYFDAHNISVRYEFGFGLSYTTFNMSDLEASPLASDISSFPEDLPIEQGGNPALWEALYNVTVSVSNTGDVAGAAVPQLYVGLPSSAPAGTPIRQLRGFDKVHLETGESKSVGFELMRRDLSYWDVVSQQWVIPEGEFTFWTGFSSRDLVAEKKVTVVS</sequence>
<dbReference type="EC" id="3.2.1.21" evidence="5"/>
<evidence type="ECO:0000256" key="3">
    <source>
        <dbReference type="ARBA" id="ARBA00004987"/>
    </source>
</evidence>
<keyword evidence="6" id="KW-0964">Secreted</keyword>
<evidence type="ECO:0000256" key="9">
    <source>
        <dbReference type="ARBA" id="ARBA00023001"/>
    </source>
</evidence>
<dbReference type="OrthoDB" id="416222at2759"/>
<keyword evidence="22" id="KW-1185">Reference proteome</keyword>
<dbReference type="InterPro" id="IPR002772">
    <property type="entry name" value="Glyco_hydro_3_C"/>
</dbReference>
<evidence type="ECO:0000256" key="6">
    <source>
        <dbReference type="ARBA" id="ARBA00022525"/>
    </source>
</evidence>
<proteinExistence type="inferred from homology"/>
<dbReference type="Pfam" id="PF00933">
    <property type="entry name" value="Glyco_hydro_3"/>
    <property type="match status" value="1"/>
</dbReference>
<evidence type="ECO:0000256" key="12">
    <source>
        <dbReference type="ARBA" id="ARBA00023295"/>
    </source>
</evidence>
<evidence type="ECO:0000256" key="19">
    <source>
        <dbReference type="SAM" id="SignalP"/>
    </source>
</evidence>
<name>A0A9W4UE41_9PLEO</name>
<dbReference type="InterPro" id="IPR036881">
    <property type="entry name" value="Glyco_hydro_3_C_sf"/>
</dbReference>
<keyword evidence="10" id="KW-0325">Glycoprotein</keyword>
<dbReference type="InterPro" id="IPR036962">
    <property type="entry name" value="Glyco_hydro_3_N_sf"/>
</dbReference>
<comment type="similarity">
    <text evidence="4">Belongs to the glycosyl hydrolase 3 family.</text>
</comment>
<comment type="pathway">
    <text evidence="3">Glycan metabolism; cellulose degradation.</text>
</comment>
<evidence type="ECO:0000256" key="2">
    <source>
        <dbReference type="ARBA" id="ARBA00004613"/>
    </source>
</evidence>
<accession>A0A9W4UE41</accession>
<evidence type="ECO:0000256" key="15">
    <source>
        <dbReference type="ARBA" id="ARBA00039579"/>
    </source>
</evidence>
<evidence type="ECO:0000256" key="1">
    <source>
        <dbReference type="ARBA" id="ARBA00000448"/>
    </source>
</evidence>
<protein>
    <recommendedName>
        <fullName evidence="15">Probable beta-glucosidase G</fullName>
        <ecNumber evidence="5">3.2.1.21</ecNumber>
    </recommendedName>
    <alternativeName>
        <fullName evidence="16">Beta-D-glucoside glucohydrolase G</fullName>
    </alternativeName>
    <alternativeName>
        <fullName evidence="17">Cellobiase G</fullName>
    </alternativeName>
    <alternativeName>
        <fullName evidence="18">Gentiobiase G</fullName>
    </alternativeName>
</protein>
<dbReference type="SUPFAM" id="SSF51445">
    <property type="entry name" value="(Trans)glycosidases"/>
    <property type="match status" value="1"/>
</dbReference>
<dbReference type="Proteomes" id="UP001152607">
    <property type="component" value="Unassembled WGS sequence"/>
</dbReference>
<keyword evidence="12" id="KW-0326">Glycosidase</keyword>
<feature type="chain" id="PRO_5040848527" description="Probable beta-glucosidase G" evidence="19">
    <location>
        <begin position="36"/>
        <end position="828"/>
    </location>
</feature>
<gene>
    <name evidence="21" type="ORF">PDIGIT_LOCUS7800</name>
</gene>
<dbReference type="Gene3D" id="3.40.50.1700">
    <property type="entry name" value="Glycoside hydrolase family 3 C-terminal domain"/>
    <property type="match status" value="1"/>
</dbReference>
<evidence type="ECO:0000256" key="16">
    <source>
        <dbReference type="ARBA" id="ARBA00041276"/>
    </source>
</evidence>
<comment type="catalytic activity">
    <reaction evidence="1">
        <text>Hydrolysis of terminal, non-reducing beta-D-glucosyl residues with release of beta-D-glucose.</text>
        <dbReference type="EC" id="3.2.1.21"/>
    </reaction>
</comment>
<dbReference type="GO" id="GO:0030245">
    <property type="term" value="P:cellulose catabolic process"/>
    <property type="evidence" value="ECO:0007669"/>
    <property type="project" value="UniProtKB-KW"/>
</dbReference>
<evidence type="ECO:0000256" key="11">
    <source>
        <dbReference type="ARBA" id="ARBA00023277"/>
    </source>
</evidence>
<dbReference type="SMART" id="SM01217">
    <property type="entry name" value="Fn3_like"/>
    <property type="match status" value="1"/>
</dbReference>
<dbReference type="FunFam" id="2.60.40.10:FF:000757">
    <property type="entry name" value="Beta-glucosidase G"/>
    <property type="match status" value="1"/>
</dbReference>
<evidence type="ECO:0000256" key="5">
    <source>
        <dbReference type="ARBA" id="ARBA00012744"/>
    </source>
</evidence>
<dbReference type="InterPro" id="IPR017853">
    <property type="entry name" value="GH"/>
</dbReference>
<evidence type="ECO:0000256" key="14">
    <source>
        <dbReference type="ARBA" id="ARBA00024983"/>
    </source>
</evidence>
<dbReference type="GO" id="GO:0008422">
    <property type="term" value="F:beta-glucosidase activity"/>
    <property type="evidence" value="ECO:0007669"/>
    <property type="project" value="UniProtKB-EC"/>
</dbReference>
<evidence type="ECO:0000256" key="18">
    <source>
        <dbReference type="ARBA" id="ARBA00041808"/>
    </source>
</evidence>
<comment type="caution">
    <text evidence="21">The sequence shown here is derived from an EMBL/GenBank/DDBJ whole genome shotgun (WGS) entry which is preliminary data.</text>
</comment>
<evidence type="ECO:0000256" key="4">
    <source>
        <dbReference type="ARBA" id="ARBA00005336"/>
    </source>
</evidence>
<dbReference type="PRINTS" id="PR00133">
    <property type="entry name" value="GLHYDRLASE3"/>
</dbReference>
<dbReference type="GO" id="GO:0005576">
    <property type="term" value="C:extracellular region"/>
    <property type="evidence" value="ECO:0007669"/>
    <property type="project" value="UniProtKB-SubCell"/>
</dbReference>
<dbReference type="AlphaFoldDB" id="A0A9W4UE41"/>
<evidence type="ECO:0000256" key="8">
    <source>
        <dbReference type="ARBA" id="ARBA00022801"/>
    </source>
</evidence>
<dbReference type="Gene3D" id="3.20.20.300">
    <property type="entry name" value="Glycoside hydrolase, family 3, N-terminal domain"/>
    <property type="match status" value="1"/>
</dbReference>